<evidence type="ECO:0000256" key="1">
    <source>
        <dbReference type="ARBA" id="ARBA00022490"/>
    </source>
</evidence>
<evidence type="ECO:0000313" key="5">
    <source>
        <dbReference type="EMBL" id="HII47544.1"/>
    </source>
</evidence>
<gene>
    <name evidence="4" type="primary">srp19</name>
    <name evidence="5" type="ORF">HA333_08940</name>
</gene>
<accession>A0A832W520</accession>
<comment type="subcellular location">
    <subcellularLocation>
        <location evidence="4">Cytoplasm</location>
    </subcellularLocation>
</comment>
<keyword evidence="2 4" id="KW-0733">Signal recognition particle</keyword>
<keyword evidence="1 4" id="KW-0963">Cytoplasm</keyword>
<proteinExistence type="inferred from homology"/>
<evidence type="ECO:0000256" key="3">
    <source>
        <dbReference type="ARBA" id="ARBA00023274"/>
    </source>
</evidence>
<name>A0A832W520_9CREN</name>
<keyword evidence="3 4" id="KW-0687">Ribonucleoprotein</keyword>
<dbReference type="AlphaFoldDB" id="A0A832W520"/>
<dbReference type="Proteomes" id="UP000651120">
    <property type="component" value="Unassembled WGS sequence"/>
</dbReference>
<dbReference type="HAMAP" id="MF_00305">
    <property type="entry name" value="SRP19"/>
    <property type="match status" value="1"/>
</dbReference>
<dbReference type="OMA" id="LWYDERG"/>
<dbReference type="SUPFAM" id="SSF69695">
    <property type="entry name" value="SRP19"/>
    <property type="match status" value="1"/>
</dbReference>
<sequence length="95" mass="11117">MKKKGGRILWLVYIDASVPRSRGRVLPRGLAVEKPSLKEVVQALEELGYKFQVFPDKKYPPLWFEEKWGYVVVETNEKIREIASKVAGKIREMRR</sequence>
<dbReference type="SMR" id="A0A832W520"/>
<dbReference type="GO" id="GO:0008312">
    <property type="term" value="F:7S RNA binding"/>
    <property type="evidence" value="ECO:0007669"/>
    <property type="project" value="UniProtKB-UniRule"/>
</dbReference>
<evidence type="ECO:0000256" key="2">
    <source>
        <dbReference type="ARBA" id="ARBA00023135"/>
    </source>
</evidence>
<organism evidence="5 6">
    <name type="scientific">Pyrobaculum aerophilum</name>
    <dbReference type="NCBI Taxonomy" id="13773"/>
    <lineage>
        <taxon>Archaea</taxon>
        <taxon>Thermoproteota</taxon>
        <taxon>Thermoprotei</taxon>
        <taxon>Thermoproteales</taxon>
        <taxon>Thermoproteaceae</taxon>
        <taxon>Pyrobaculum</taxon>
    </lineage>
</organism>
<comment type="subunit">
    <text evidence="4">Part of the signal recognition particle protein translocation system, which is composed of SRP and FtsY. Archaeal SRP consists of a 7S RNA molecule of 300 nucleotides and two protein subunits: SRP54 and SRP19.</text>
</comment>
<evidence type="ECO:0000313" key="6">
    <source>
        <dbReference type="Proteomes" id="UP000651120"/>
    </source>
</evidence>
<dbReference type="InterPro" id="IPR022938">
    <property type="entry name" value="SRP19_arc-type"/>
</dbReference>
<dbReference type="GeneID" id="1464035"/>
<dbReference type="GO" id="GO:0048500">
    <property type="term" value="C:signal recognition particle"/>
    <property type="evidence" value="ECO:0007669"/>
    <property type="project" value="UniProtKB-UniRule"/>
</dbReference>
<dbReference type="RefSeq" id="WP_011009312.1">
    <property type="nucleotide sequence ID" value="NZ_DAIOPL010000003.1"/>
</dbReference>
<evidence type="ECO:0000256" key="4">
    <source>
        <dbReference type="HAMAP-Rule" id="MF_00305"/>
    </source>
</evidence>
<keyword evidence="4" id="KW-0694">RNA-binding</keyword>
<dbReference type="InterPro" id="IPR036521">
    <property type="entry name" value="SRP19-like_sf"/>
</dbReference>
<comment type="function">
    <text evidence="4">Involved in targeting and insertion of nascent membrane proteins into the cytoplasmic membrane. Binds directly to 7S RNA and mediates binding of the 54 kDa subunit of the SRP.</text>
</comment>
<dbReference type="Pfam" id="PF01922">
    <property type="entry name" value="SRP19"/>
    <property type="match status" value="1"/>
</dbReference>
<comment type="similarity">
    <text evidence="4">Belongs to the SRP19 family.</text>
</comment>
<comment type="caution">
    <text evidence="5">The sequence shown here is derived from an EMBL/GenBank/DDBJ whole genome shotgun (WGS) entry which is preliminary data.</text>
</comment>
<dbReference type="InterPro" id="IPR002778">
    <property type="entry name" value="Signal_recog_particle_SRP19"/>
</dbReference>
<reference evidence="5" key="1">
    <citation type="journal article" date="2020" name="bioRxiv">
        <title>A rank-normalized archaeal taxonomy based on genome phylogeny resolves widespread incomplete and uneven classifications.</title>
        <authorList>
            <person name="Rinke C."/>
            <person name="Chuvochina M."/>
            <person name="Mussig A.J."/>
            <person name="Chaumeil P.-A."/>
            <person name="Waite D.W."/>
            <person name="Whitman W.B."/>
            <person name="Parks D.H."/>
            <person name="Hugenholtz P."/>
        </authorList>
    </citation>
    <scope>NUCLEOTIDE SEQUENCE</scope>
    <source>
        <strain evidence="5">UBA8839</strain>
    </source>
</reference>
<protein>
    <recommendedName>
        <fullName evidence="4">Signal recognition particle 19 kDa protein</fullName>
        <shortName evidence="4">SRP19</shortName>
    </recommendedName>
</protein>
<dbReference type="Gene3D" id="3.30.56.30">
    <property type="entry name" value="Signal recognition particle, SRP19-like subunit"/>
    <property type="match status" value="1"/>
</dbReference>
<dbReference type="EMBL" id="DUJP01000030">
    <property type="protein sequence ID" value="HII47544.1"/>
    <property type="molecule type" value="Genomic_DNA"/>
</dbReference>
<dbReference type="GO" id="GO:0006614">
    <property type="term" value="P:SRP-dependent cotranslational protein targeting to membrane"/>
    <property type="evidence" value="ECO:0007669"/>
    <property type="project" value="InterPro"/>
</dbReference>